<keyword evidence="1" id="KW-0769">Symport</keyword>
<organism evidence="3 4">
    <name type="scientific">Anaeromonas frigoriresistens</name>
    <dbReference type="NCBI Taxonomy" id="2683708"/>
    <lineage>
        <taxon>Bacteria</taxon>
        <taxon>Bacillati</taxon>
        <taxon>Bacillota</taxon>
        <taxon>Tissierellia</taxon>
        <taxon>Tissierellales</taxon>
        <taxon>Thermohalobacteraceae</taxon>
        <taxon>Anaeromonas</taxon>
    </lineage>
</organism>
<keyword evidence="1" id="KW-0813">Transport</keyword>
<dbReference type="GO" id="GO:0005886">
    <property type="term" value="C:plasma membrane"/>
    <property type="evidence" value="ECO:0007669"/>
    <property type="project" value="UniProtKB-UniRule"/>
</dbReference>
<feature type="transmembrane region" description="Helical" evidence="2">
    <location>
        <begin position="262"/>
        <end position="279"/>
    </location>
</feature>
<name>A0A942UTQ9_9FIRM</name>
<comment type="similarity">
    <text evidence="1">Belongs to the 2-hydroxycarboxylate transporter (2-HCT) (TC 2.A.24) family.</text>
</comment>
<feature type="transmembrane region" description="Helical" evidence="2">
    <location>
        <begin position="199"/>
        <end position="222"/>
    </location>
</feature>
<dbReference type="PANTHER" id="PTHR40033:SF1">
    <property type="entry name" value="CITRATE-SODIUM SYMPORTER"/>
    <property type="match status" value="1"/>
</dbReference>
<gene>
    <name evidence="3" type="ORF">GOQ27_08020</name>
</gene>
<feature type="transmembrane region" description="Helical" evidence="2">
    <location>
        <begin position="107"/>
        <end position="124"/>
    </location>
</feature>
<dbReference type="PIRSF" id="PIRSF005348">
    <property type="entry name" value="YxkH"/>
    <property type="match status" value="1"/>
</dbReference>
<dbReference type="GO" id="GO:0015293">
    <property type="term" value="F:symporter activity"/>
    <property type="evidence" value="ECO:0007669"/>
    <property type="project" value="UniProtKB-UniRule"/>
</dbReference>
<comment type="caution">
    <text evidence="3">The sequence shown here is derived from an EMBL/GenBank/DDBJ whole genome shotgun (WGS) entry which is preliminary data.</text>
</comment>
<evidence type="ECO:0000313" key="4">
    <source>
        <dbReference type="Proteomes" id="UP000724672"/>
    </source>
</evidence>
<feature type="transmembrane region" description="Helical" evidence="2">
    <location>
        <begin position="41"/>
        <end position="58"/>
    </location>
</feature>
<dbReference type="AlphaFoldDB" id="A0A942UTQ9"/>
<feature type="transmembrane region" description="Helical" evidence="2">
    <location>
        <begin position="291"/>
        <end position="310"/>
    </location>
</feature>
<reference evidence="3" key="1">
    <citation type="submission" date="2019-12" db="EMBL/GenBank/DDBJ databases">
        <title>Clostridiaceae gen. nov. sp. nov., isolated from sediment in Xinjiang, China.</title>
        <authorList>
            <person name="Zhang R."/>
        </authorList>
    </citation>
    <scope>NUCLEOTIDE SEQUENCE</scope>
    <source>
        <strain evidence="3">D2Q-11</strain>
    </source>
</reference>
<feature type="transmembrane region" description="Helical" evidence="2">
    <location>
        <begin position="330"/>
        <end position="352"/>
    </location>
</feature>
<proteinExistence type="inferred from homology"/>
<dbReference type="GO" id="GO:0008514">
    <property type="term" value="F:organic anion transmembrane transporter activity"/>
    <property type="evidence" value="ECO:0007669"/>
    <property type="project" value="InterPro"/>
</dbReference>
<dbReference type="RefSeq" id="WP_203366329.1">
    <property type="nucleotide sequence ID" value="NZ_WSFT01000031.1"/>
</dbReference>
<accession>A0A942UTQ9</accession>
<keyword evidence="2" id="KW-1133">Transmembrane helix</keyword>
<protein>
    <submittedName>
        <fullName evidence="3">2-hydroxycarboxylate transporter family protein</fullName>
    </submittedName>
</protein>
<dbReference type="InterPro" id="IPR004679">
    <property type="entry name" value="2-OHcarboxylate_transport"/>
</dbReference>
<evidence type="ECO:0000313" key="3">
    <source>
        <dbReference type="EMBL" id="MBS4538408.1"/>
    </source>
</evidence>
<keyword evidence="2" id="KW-0812">Transmembrane</keyword>
<keyword evidence="4" id="KW-1185">Reference proteome</keyword>
<evidence type="ECO:0000256" key="2">
    <source>
        <dbReference type="SAM" id="Phobius"/>
    </source>
</evidence>
<dbReference type="PANTHER" id="PTHR40033">
    <property type="entry name" value="NA(+)-MALATE SYMPORTER"/>
    <property type="match status" value="1"/>
</dbReference>
<feature type="transmembrane region" description="Helical" evidence="2">
    <location>
        <begin position="419"/>
        <end position="439"/>
    </location>
</feature>
<keyword evidence="1 2" id="KW-0472">Membrane</keyword>
<sequence>MEGTKGINNGQKFKLFGMPVHVFAIFAIVIIAGMATGSLSTDLAGGFAVLFLLGIVFGEIGDRIPIWKEYIGGGSILAFLGAAYLVYKGILPEKYVDSVVVFMDDSDFLTLFISVLITGSILAVNRKLLIRSFIGYVPAILGGLAFAFLFGGIAGLIVGVPFKEIAIKYVLPIMGGGNGAGAIPLSEIWEEVTGQPRDAYYSFAISILTIANIVAIFIGAILNKIGQMRPNLTGNGEELIRNSKALLTDEDNKETKTTFRDVAAGLILATTFYSLGRLFSKALLPSIGGVVIHHFAYMVIFVAIFNALGLIPEELRSGAKKLQKFFTGQFIWVIMAGVGIAFTDLGELVAAITLSNVFIAAFVVIGAVLGSAIVGYFVGFFPIDTAVTAGLCMANRGGSGDIAVLGASKRMDLISYGQISSRIGGGMVLVIGSIVFGLIF</sequence>
<feature type="transmembrane region" description="Helical" evidence="2">
    <location>
        <begin position="70"/>
        <end position="87"/>
    </location>
</feature>
<evidence type="ECO:0000256" key="1">
    <source>
        <dbReference type="PIRNR" id="PIRNR005348"/>
    </source>
</evidence>
<feature type="transmembrane region" description="Helical" evidence="2">
    <location>
        <begin position="136"/>
        <end position="162"/>
    </location>
</feature>
<feature type="transmembrane region" description="Helical" evidence="2">
    <location>
        <begin position="15"/>
        <end position="35"/>
    </location>
</feature>
<dbReference type="Pfam" id="PF03390">
    <property type="entry name" value="2HCT"/>
    <property type="match status" value="1"/>
</dbReference>
<dbReference type="EMBL" id="WSFT01000031">
    <property type="protein sequence ID" value="MBS4538408.1"/>
    <property type="molecule type" value="Genomic_DNA"/>
</dbReference>
<feature type="transmembrane region" description="Helical" evidence="2">
    <location>
        <begin position="358"/>
        <end position="383"/>
    </location>
</feature>
<dbReference type="Proteomes" id="UP000724672">
    <property type="component" value="Unassembled WGS sequence"/>
</dbReference>